<dbReference type="EC" id="5.4.99.12" evidence="4"/>
<comment type="subunit">
    <text evidence="4">Homodimer.</text>
</comment>
<comment type="function">
    <text evidence="4">Formation of pseudouridine at positions 38, 39 and 40 in the anticodon stem and loop of transfer RNAs.</text>
</comment>
<name>A0A1I5PCS5_9BACI</name>
<gene>
    <name evidence="4" type="primary">truA</name>
    <name evidence="9" type="synonym">truA1</name>
    <name evidence="9" type="ORF">HHA03_12820</name>
    <name evidence="10" type="ORF">SAMN05421839_11410</name>
</gene>
<dbReference type="GO" id="GO:0160147">
    <property type="term" value="F:tRNA pseudouridine(38-40) synthase activity"/>
    <property type="evidence" value="ECO:0007669"/>
    <property type="project" value="UniProtKB-EC"/>
</dbReference>
<sequence length="252" mass="28681">MRLLARVSYDGTRYRGYQVQPNQLTVQAVIEAALTRIHKGNEIKVTASGRTDAGVHALGQAFHFDSTLRIPEGNWVRAMNSQLPDDIVITDVHQVADDFHARFNVIEKWYEYRMYNTTLIDPFKRHYSHYVKMPLDVALMNQACQYLVGTHDFTAFCSAKSNVKASKVRTIFHATCEYQSDEIVFTISGSGFLYNMVRIIVGSLIDVGKGRKPPEVIQQALQNFDRNTLGKTAPAKGLYLKHVVYDKNEKKF</sequence>
<dbReference type="Proteomes" id="UP000242243">
    <property type="component" value="Unassembled WGS sequence"/>
</dbReference>
<proteinExistence type="inferred from homology"/>
<dbReference type="InterPro" id="IPR001406">
    <property type="entry name" value="PsdUridine_synth_TruA"/>
</dbReference>
<dbReference type="GO" id="GO:0031119">
    <property type="term" value="P:tRNA pseudouridine synthesis"/>
    <property type="evidence" value="ECO:0007669"/>
    <property type="project" value="UniProtKB-UniRule"/>
</dbReference>
<dbReference type="GO" id="GO:0003723">
    <property type="term" value="F:RNA binding"/>
    <property type="evidence" value="ECO:0007669"/>
    <property type="project" value="InterPro"/>
</dbReference>
<keyword evidence="3 4" id="KW-0413">Isomerase</keyword>
<dbReference type="Gene3D" id="3.30.70.660">
    <property type="entry name" value="Pseudouridine synthase I, catalytic domain, C-terminal subdomain"/>
    <property type="match status" value="1"/>
</dbReference>
<dbReference type="FunFam" id="3.30.70.580:FF:000001">
    <property type="entry name" value="tRNA pseudouridine synthase A"/>
    <property type="match status" value="1"/>
</dbReference>
<dbReference type="Proteomes" id="UP000321547">
    <property type="component" value="Unassembled WGS sequence"/>
</dbReference>
<evidence type="ECO:0000256" key="4">
    <source>
        <dbReference type="HAMAP-Rule" id="MF_00171"/>
    </source>
</evidence>
<protein>
    <recommendedName>
        <fullName evidence="4">tRNA pseudouridine synthase A</fullName>
        <ecNumber evidence="4">5.4.99.12</ecNumber>
    </recommendedName>
    <alternativeName>
        <fullName evidence="4">tRNA pseudouridine(38-40) synthase</fullName>
    </alternativeName>
    <alternativeName>
        <fullName evidence="4">tRNA pseudouridylate synthase I</fullName>
    </alternativeName>
    <alternativeName>
        <fullName evidence="4">tRNA-uridine isomerase I</fullName>
    </alternativeName>
</protein>
<comment type="similarity">
    <text evidence="1 4 7">Belongs to the tRNA pseudouridine synthase TruA family.</text>
</comment>
<reference evidence="10 11" key="1">
    <citation type="submission" date="2016-10" db="EMBL/GenBank/DDBJ databases">
        <authorList>
            <person name="de Groot N.N."/>
        </authorList>
    </citation>
    <scope>NUCLEOTIDE SEQUENCE [LARGE SCALE GENOMIC DNA]</scope>
    <source>
        <strain evidence="10 11">DSM 17073</strain>
    </source>
</reference>
<dbReference type="CDD" id="cd02570">
    <property type="entry name" value="PseudoU_synth_EcTruA"/>
    <property type="match status" value="1"/>
</dbReference>
<reference evidence="9 12" key="2">
    <citation type="submission" date="2019-07" db="EMBL/GenBank/DDBJ databases">
        <title>Whole genome shotgun sequence of Halolactibacillus halophilus NBRC 100868.</title>
        <authorList>
            <person name="Hosoyama A."/>
            <person name="Uohara A."/>
            <person name="Ohji S."/>
            <person name="Ichikawa N."/>
        </authorList>
    </citation>
    <scope>NUCLEOTIDE SEQUENCE [LARGE SCALE GENOMIC DNA]</scope>
    <source>
        <strain evidence="9 12">NBRC 100868</strain>
    </source>
</reference>
<dbReference type="InterPro" id="IPR020095">
    <property type="entry name" value="PsdUridine_synth_TruA_C"/>
</dbReference>
<evidence type="ECO:0000256" key="5">
    <source>
        <dbReference type="PIRSR" id="PIRSR001430-1"/>
    </source>
</evidence>
<dbReference type="EMBL" id="FOXC01000014">
    <property type="protein sequence ID" value="SFP31600.1"/>
    <property type="molecule type" value="Genomic_DNA"/>
</dbReference>
<comment type="caution">
    <text evidence="4">Lacks conserved residue(s) required for the propagation of feature annotation.</text>
</comment>
<dbReference type="SUPFAM" id="SSF55120">
    <property type="entry name" value="Pseudouridine synthase"/>
    <property type="match status" value="1"/>
</dbReference>
<evidence type="ECO:0000259" key="8">
    <source>
        <dbReference type="Pfam" id="PF01416"/>
    </source>
</evidence>
<dbReference type="PANTHER" id="PTHR11142">
    <property type="entry name" value="PSEUDOURIDYLATE SYNTHASE"/>
    <property type="match status" value="1"/>
</dbReference>
<accession>A0A1I5PCS5</accession>
<dbReference type="PANTHER" id="PTHR11142:SF0">
    <property type="entry name" value="TRNA PSEUDOURIDINE SYNTHASE-LIKE 1"/>
    <property type="match status" value="1"/>
</dbReference>
<dbReference type="InterPro" id="IPR020097">
    <property type="entry name" value="PsdUridine_synth_TruA_a/b_dom"/>
</dbReference>
<dbReference type="Gene3D" id="3.30.70.580">
    <property type="entry name" value="Pseudouridine synthase I, catalytic domain, N-terminal subdomain"/>
    <property type="match status" value="1"/>
</dbReference>
<dbReference type="OrthoDB" id="9811823at2"/>
<evidence type="ECO:0000313" key="10">
    <source>
        <dbReference type="EMBL" id="SFP31600.1"/>
    </source>
</evidence>
<dbReference type="InterPro" id="IPR020103">
    <property type="entry name" value="PsdUridine_synth_cat_dom_sf"/>
</dbReference>
<keyword evidence="12" id="KW-1185">Reference proteome</keyword>
<feature type="binding site" evidence="4 6">
    <location>
        <position position="110"/>
    </location>
    <ligand>
        <name>substrate</name>
    </ligand>
</feature>
<dbReference type="Pfam" id="PF01416">
    <property type="entry name" value="PseudoU_synth_1"/>
    <property type="match status" value="2"/>
</dbReference>
<feature type="domain" description="Pseudouridine synthase I TruA alpha/beta" evidence="8">
    <location>
        <begin position="7"/>
        <end position="104"/>
    </location>
</feature>
<evidence type="ECO:0000256" key="2">
    <source>
        <dbReference type="ARBA" id="ARBA00022694"/>
    </source>
</evidence>
<dbReference type="RefSeq" id="WP_089831622.1">
    <property type="nucleotide sequence ID" value="NZ_BJWI01000016.1"/>
</dbReference>
<dbReference type="EMBL" id="BJWI01000016">
    <property type="protein sequence ID" value="GEM01750.1"/>
    <property type="molecule type" value="Genomic_DNA"/>
</dbReference>
<dbReference type="NCBIfam" id="TIGR00071">
    <property type="entry name" value="hisT_truA"/>
    <property type="match status" value="1"/>
</dbReference>
<dbReference type="InterPro" id="IPR020094">
    <property type="entry name" value="TruA/RsuA/RluB/E/F_N"/>
</dbReference>
<dbReference type="STRING" id="306540.SAMN05421839_11410"/>
<dbReference type="PIRSF" id="PIRSF001430">
    <property type="entry name" value="tRNA_psdUrid_synth"/>
    <property type="match status" value="1"/>
</dbReference>
<dbReference type="HAMAP" id="MF_00171">
    <property type="entry name" value="TruA"/>
    <property type="match status" value="1"/>
</dbReference>
<keyword evidence="2 4" id="KW-0819">tRNA processing</keyword>
<evidence type="ECO:0000313" key="11">
    <source>
        <dbReference type="Proteomes" id="UP000242243"/>
    </source>
</evidence>
<evidence type="ECO:0000256" key="1">
    <source>
        <dbReference type="ARBA" id="ARBA00009375"/>
    </source>
</evidence>
<feature type="active site" description="Nucleophile" evidence="4 5">
    <location>
        <position position="52"/>
    </location>
</feature>
<evidence type="ECO:0000313" key="9">
    <source>
        <dbReference type="EMBL" id="GEM01750.1"/>
    </source>
</evidence>
<evidence type="ECO:0000313" key="12">
    <source>
        <dbReference type="Proteomes" id="UP000321547"/>
    </source>
</evidence>
<feature type="domain" description="Pseudouridine synthase I TruA alpha/beta" evidence="8">
    <location>
        <begin position="143"/>
        <end position="246"/>
    </location>
</feature>
<evidence type="ECO:0000256" key="6">
    <source>
        <dbReference type="PIRSR" id="PIRSR001430-2"/>
    </source>
</evidence>
<evidence type="ECO:0000256" key="3">
    <source>
        <dbReference type="ARBA" id="ARBA00023235"/>
    </source>
</evidence>
<evidence type="ECO:0000256" key="7">
    <source>
        <dbReference type="RuleBase" id="RU003792"/>
    </source>
</evidence>
<comment type="catalytic activity">
    <reaction evidence="4 7">
        <text>uridine(38/39/40) in tRNA = pseudouridine(38/39/40) in tRNA</text>
        <dbReference type="Rhea" id="RHEA:22376"/>
        <dbReference type="Rhea" id="RHEA-COMP:10085"/>
        <dbReference type="Rhea" id="RHEA-COMP:10087"/>
        <dbReference type="ChEBI" id="CHEBI:65314"/>
        <dbReference type="ChEBI" id="CHEBI:65315"/>
        <dbReference type="EC" id="5.4.99.12"/>
    </reaction>
</comment>
<dbReference type="AlphaFoldDB" id="A0A1I5PCS5"/>
<organism evidence="10 11">
    <name type="scientific">Halolactibacillus halophilus</name>
    <dbReference type="NCBI Taxonomy" id="306540"/>
    <lineage>
        <taxon>Bacteria</taxon>
        <taxon>Bacillati</taxon>
        <taxon>Bacillota</taxon>
        <taxon>Bacilli</taxon>
        <taxon>Bacillales</taxon>
        <taxon>Bacillaceae</taxon>
        <taxon>Halolactibacillus</taxon>
    </lineage>
</organism>